<gene>
    <name evidence="1" type="ORF">BTMF_LOCUS2704</name>
</gene>
<reference evidence="3" key="1">
    <citation type="submission" date="2017-02" db="UniProtKB">
        <authorList>
            <consortium name="WormBaseParasite"/>
        </authorList>
    </citation>
    <scope>IDENTIFICATION</scope>
</reference>
<protein>
    <submittedName>
        <fullName evidence="1 3">Uncharacterized protein</fullName>
    </submittedName>
</protein>
<sequence length="46" mass="5222">MERDGRSMTRRTLLIQQLIISVLLFGLYAQHGENSSGQNESRKETG</sequence>
<accession>A0A0R3QAM2</accession>
<reference evidence="1 2" key="2">
    <citation type="submission" date="2018-11" db="EMBL/GenBank/DDBJ databases">
        <authorList>
            <consortium name="Pathogen Informatics"/>
        </authorList>
    </citation>
    <scope>NUCLEOTIDE SEQUENCE [LARGE SCALE GENOMIC DNA]</scope>
</reference>
<dbReference type="Proteomes" id="UP000280834">
    <property type="component" value="Unassembled WGS sequence"/>
</dbReference>
<dbReference type="WBParaSite" id="BTMF_0000339101-mRNA-1">
    <property type="protein sequence ID" value="BTMF_0000339101-mRNA-1"/>
    <property type="gene ID" value="BTMF_0000339101"/>
</dbReference>
<evidence type="ECO:0000313" key="2">
    <source>
        <dbReference type="Proteomes" id="UP000280834"/>
    </source>
</evidence>
<organism evidence="3">
    <name type="scientific">Brugia timori</name>
    <dbReference type="NCBI Taxonomy" id="42155"/>
    <lineage>
        <taxon>Eukaryota</taxon>
        <taxon>Metazoa</taxon>
        <taxon>Ecdysozoa</taxon>
        <taxon>Nematoda</taxon>
        <taxon>Chromadorea</taxon>
        <taxon>Rhabditida</taxon>
        <taxon>Spirurina</taxon>
        <taxon>Spiruromorpha</taxon>
        <taxon>Filarioidea</taxon>
        <taxon>Onchocercidae</taxon>
        <taxon>Brugia</taxon>
    </lineage>
</organism>
<evidence type="ECO:0000313" key="1">
    <source>
        <dbReference type="EMBL" id="VDO13154.1"/>
    </source>
</evidence>
<evidence type="ECO:0000313" key="3">
    <source>
        <dbReference type="WBParaSite" id="BTMF_0000339101-mRNA-1"/>
    </source>
</evidence>
<name>A0A0R3QAM2_9BILA</name>
<proteinExistence type="predicted"/>
<dbReference type="AlphaFoldDB" id="A0A0R3QAM2"/>
<keyword evidence="2" id="KW-1185">Reference proteome</keyword>
<dbReference type="EMBL" id="UZAG01002293">
    <property type="protein sequence ID" value="VDO13154.1"/>
    <property type="molecule type" value="Genomic_DNA"/>
</dbReference>
<dbReference type="STRING" id="42155.A0A0R3QAM2"/>